<evidence type="ECO:0000313" key="10">
    <source>
        <dbReference type="Proteomes" id="UP000315215"/>
    </source>
</evidence>
<proteinExistence type="predicted"/>
<comment type="subcellular location">
    <subcellularLocation>
        <location evidence="1">Cell membrane</location>
        <topology evidence="1">Multi-pass membrane protein</topology>
    </subcellularLocation>
</comment>
<dbReference type="InterPro" id="IPR003660">
    <property type="entry name" value="HAMP_dom"/>
</dbReference>
<dbReference type="SUPFAM" id="SSF158472">
    <property type="entry name" value="HAMP domain-like"/>
    <property type="match status" value="1"/>
</dbReference>
<dbReference type="PROSITE" id="PS50885">
    <property type="entry name" value="HAMP"/>
    <property type="match status" value="1"/>
</dbReference>
<dbReference type="InterPro" id="IPR003594">
    <property type="entry name" value="HATPase_dom"/>
</dbReference>
<dbReference type="CDD" id="cd06225">
    <property type="entry name" value="HAMP"/>
    <property type="match status" value="1"/>
</dbReference>
<keyword evidence="6 7" id="KW-0472">Membrane</keyword>
<evidence type="ECO:0000313" key="9">
    <source>
        <dbReference type="EMBL" id="QDP39824.1"/>
    </source>
</evidence>
<dbReference type="InterPro" id="IPR036890">
    <property type="entry name" value="HATPase_C_sf"/>
</dbReference>
<dbReference type="Pfam" id="PF00672">
    <property type="entry name" value="HAMP"/>
    <property type="match status" value="1"/>
</dbReference>
<evidence type="ECO:0000256" key="2">
    <source>
        <dbReference type="ARBA" id="ARBA00022475"/>
    </source>
</evidence>
<dbReference type="RefSeq" id="WP_143892783.1">
    <property type="nucleotide sequence ID" value="NZ_CP041666.1"/>
</dbReference>
<dbReference type="GO" id="GO:0005886">
    <property type="term" value="C:plasma membrane"/>
    <property type="evidence" value="ECO:0007669"/>
    <property type="project" value="UniProtKB-SubCell"/>
</dbReference>
<keyword evidence="3" id="KW-0597">Phosphoprotein</keyword>
<keyword evidence="5 9" id="KW-0418">Kinase</keyword>
<evidence type="ECO:0000256" key="6">
    <source>
        <dbReference type="ARBA" id="ARBA00023136"/>
    </source>
</evidence>
<feature type="domain" description="HAMP" evidence="8">
    <location>
        <begin position="322"/>
        <end position="374"/>
    </location>
</feature>
<protein>
    <submittedName>
        <fullName evidence="9">Sensor histidine kinase</fullName>
    </submittedName>
</protein>
<dbReference type="Gene3D" id="6.10.340.10">
    <property type="match status" value="1"/>
</dbReference>
<dbReference type="Proteomes" id="UP000315215">
    <property type="component" value="Chromosome"/>
</dbReference>
<evidence type="ECO:0000256" key="5">
    <source>
        <dbReference type="ARBA" id="ARBA00022777"/>
    </source>
</evidence>
<feature type="transmembrane region" description="Helical" evidence="7">
    <location>
        <begin position="300"/>
        <end position="320"/>
    </location>
</feature>
<dbReference type="Pfam" id="PF06580">
    <property type="entry name" value="His_kinase"/>
    <property type="match status" value="1"/>
</dbReference>
<dbReference type="Pfam" id="PF02518">
    <property type="entry name" value="HATPase_c"/>
    <property type="match status" value="1"/>
</dbReference>
<dbReference type="KEGG" id="aqt:FN924_06385"/>
<dbReference type="OrthoDB" id="9776552at2"/>
<dbReference type="InterPro" id="IPR010559">
    <property type="entry name" value="Sig_transdc_His_kin_internal"/>
</dbReference>
<accession>A0A516KEI5</accession>
<dbReference type="GO" id="GO:0000155">
    <property type="term" value="F:phosphorelay sensor kinase activity"/>
    <property type="evidence" value="ECO:0007669"/>
    <property type="project" value="InterPro"/>
</dbReference>
<dbReference type="EMBL" id="CP041666">
    <property type="protein sequence ID" value="QDP39824.1"/>
    <property type="molecule type" value="Genomic_DNA"/>
</dbReference>
<dbReference type="SUPFAM" id="SSF55874">
    <property type="entry name" value="ATPase domain of HSP90 chaperone/DNA topoisomerase II/histidine kinase"/>
    <property type="match status" value="1"/>
</dbReference>
<keyword evidence="10" id="KW-1185">Reference proteome</keyword>
<feature type="transmembrane region" description="Helical" evidence="7">
    <location>
        <begin position="20"/>
        <end position="39"/>
    </location>
</feature>
<keyword evidence="4" id="KW-0808">Transferase</keyword>
<evidence type="ECO:0000256" key="1">
    <source>
        <dbReference type="ARBA" id="ARBA00004651"/>
    </source>
</evidence>
<evidence type="ECO:0000256" key="4">
    <source>
        <dbReference type="ARBA" id="ARBA00022679"/>
    </source>
</evidence>
<organism evidence="9 10">
    <name type="scientific">Radiobacillus deserti</name>
    <dbReference type="NCBI Taxonomy" id="2594883"/>
    <lineage>
        <taxon>Bacteria</taxon>
        <taxon>Bacillati</taxon>
        <taxon>Bacillota</taxon>
        <taxon>Bacilli</taxon>
        <taxon>Bacillales</taxon>
        <taxon>Bacillaceae</taxon>
        <taxon>Radiobacillus</taxon>
    </lineage>
</organism>
<dbReference type="SMART" id="SM00304">
    <property type="entry name" value="HAMP"/>
    <property type="match status" value="1"/>
</dbReference>
<keyword evidence="7" id="KW-1133">Transmembrane helix</keyword>
<evidence type="ECO:0000256" key="7">
    <source>
        <dbReference type="SAM" id="Phobius"/>
    </source>
</evidence>
<dbReference type="Gene3D" id="3.30.565.10">
    <property type="entry name" value="Histidine kinase-like ATPase, C-terminal domain"/>
    <property type="match status" value="1"/>
</dbReference>
<gene>
    <name evidence="9" type="ORF">FN924_06385</name>
</gene>
<reference evidence="9 10" key="1">
    <citation type="submission" date="2019-07" db="EMBL/GenBank/DDBJ databases">
        <authorList>
            <person name="Li J."/>
        </authorList>
    </citation>
    <scope>NUCLEOTIDE SEQUENCE [LARGE SCALE GENOMIC DNA]</scope>
    <source>
        <strain evidence="9 10">TKL69</strain>
    </source>
</reference>
<sequence length="605" mass="70092">MKKRRILTSYLDLPVRFKILLWFIPLLLITVAITGWYSYYTAKNQVLEKINRAQLEYTNQISNQLDYITTDAVDFTNYLFLLSSVQQFLNPITEDDSISRRKQINEIVSSLLVNQRDFQSLVLYGFNEEVPPLAINQTGVTSAMPFSAFQQTEHYKRAIEQAGNPSWTLLMNDAPLFEGDNRTKIILTRVIKNSYTLKDLGIVVIGVNEETLRRKYTNGLSNNAQLFIVHEDNKVITSTDSKWIGAHIADIPYFTEKANNSISVSSNKWMLASSKSENDWNVLLLQPRNELLTELNTIKIWTLLVTALCFFMGVWFSWYVSSVITKPLKKLTKSIYQLQKGDFTQQVSFRGKDEVGELGRGYDVMVQQIKRLIDDVFRTQLSRKEAELKTLQAQIHPHFLYNTLDTIFWKAQQKNQRDIADLIYSLSQFFRLSLSDGKEFVTVGHELLLIENYLIIQKNRFTNKFTYEIQANEETKAIPIPKLLIQPLVENAVLHGLEGIEDNGFIYIQIAQEEHFLNIEVVDNGIGIELHKLNRINEYLQETDFESIEVHREQDRPGYALVNIMERLRMKYGQQANMRIESDYGIGTKVRIHIPLKSSKEKGRE</sequence>
<evidence type="ECO:0000259" key="8">
    <source>
        <dbReference type="PROSITE" id="PS50885"/>
    </source>
</evidence>
<dbReference type="PANTHER" id="PTHR34220:SF7">
    <property type="entry name" value="SENSOR HISTIDINE KINASE YPDA"/>
    <property type="match status" value="1"/>
</dbReference>
<keyword evidence="2" id="KW-1003">Cell membrane</keyword>
<keyword evidence="7" id="KW-0812">Transmembrane</keyword>
<dbReference type="AlphaFoldDB" id="A0A516KEI5"/>
<dbReference type="PANTHER" id="PTHR34220">
    <property type="entry name" value="SENSOR HISTIDINE KINASE YPDA"/>
    <property type="match status" value="1"/>
</dbReference>
<name>A0A516KEI5_9BACI</name>
<evidence type="ECO:0000256" key="3">
    <source>
        <dbReference type="ARBA" id="ARBA00022553"/>
    </source>
</evidence>
<dbReference type="InterPro" id="IPR050640">
    <property type="entry name" value="Bact_2-comp_sensor_kinase"/>
</dbReference>